<dbReference type="EMBL" id="JAINUG010000017">
    <property type="protein sequence ID" value="KAJ8412896.1"/>
    <property type="molecule type" value="Genomic_DNA"/>
</dbReference>
<name>A0AAD7T3R5_9TELE</name>
<reference evidence="2" key="1">
    <citation type="journal article" date="2023" name="Science">
        <title>Genome structures resolve the early diversification of teleost fishes.</title>
        <authorList>
            <person name="Parey E."/>
            <person name="Louis A."/>
            <person name="Montfort J."/>
            <person name="Bouchez O."/>
            <person name="Roques C."/>
            <person name="Iampietro C."/>
            <person name="Lluch J."/>
            <person name="Castinel A."/>
            <person name="Donnadieu C."/>
            <person name="Desvignes T."/>
            <person name="Floi Bucao C."/>
            <person name="Jouanno E."/>
            <person name="Wen M."/>
            <person name="Mejri S."/>
            <person name="Dirks R."/>
            <person name="Jansen H."/>
            <person name="Henkel C."/>
            <person name="Chen W.J."/>
            <person name="Zahm M."/>
            <person name="Cabau C."/>
            <person name="Klopp C."/>
            <person name="Thompson A.W."/>
            <person name="Robinson-Rechavi M."/>
            <person name="Braasch I."/>
            <person name="Lecointre G."/>
            <person name="Bobe J."/>
            <person name="Postlethwait J.H."/>
            <person name="Berthelot C."/>
            <person name="Roest Crollius H."/>
            <person name="Guiguen Y."/>
        </authorList>
    </citation>
    <scope>NUCLEOTIDE SEQUENCE</scope>
    <source>
        <strain evidence="2">NC1722</strain>
    </source>
</reference>
<protein>
    <submittedName>
        <fullName evidence="2">Uncharacterized protein</fullName>
    </submittedName>
</protein>
<proteinExistence type="predicted"/>
<evidence type="ECO:0000313" key="3">
    <source>
        <dbReference type="Proteomes" id="UP001221898"/>
    </source>
</evidence>
<comment type="caution">
    <text evidence="2">The sequence shown here is derived from an EMBL/GenBank/DDBJ whole genome shotgun (WGS) entry which is preliminary data.</text>
</comment>
<organism evidence="2 3">
    <name type="scientific">Aldrovandia affinis</name>
    <dbReference type="NCBI Taxonomy" id="143900"/>
    <lineage>
        <taxon>Eukaryota</taxon>
        <taxon>Metazoa</taxon>
        <taxon>Chordata</taxon>
        <taxon>Craniata</taxon>
        <taxon>Vertebrata</taxon>
        <taxon>Euteleostomi</taxon>
        <taxon>Actinopterygii</taxon>
        <taxon>Neopterygii</taxon>
        <taxon>Teleostei</taxon>
        <taxon>Notacanthiformes</taxon>
        <taxon>Halosauridae</taxon>
        <taxon>Aldrovandia</taxon>
    </lineage>
</organism>
<evidence type="ECO:0000313" key="2">
    <source>
        <dbReference type="EMBL" id="KAJ8412896.1"/>
    </source>
</evidence>
<gene>
    <name evidence="2" type="ORF">AAFF_G00104780</name>
</gene>
<sequence length="109" mass="11572">MTHSLGLQRRLRSQSCGCAAGAHSRVRERIRVLQGPGTPLQNIRDKDKPPRVEITSRQTSPGKGAKLVHNLKAPPLLTPLSAAAAAVVCKAGLRTDLRCAPPPAGPSER</sequence>
<accession>A0AAD7T3R5</accession>
<keyword evidence="3" id="KW-1185">Reference proteome</keyword>
<feature type="region of interest" description="Disordered" evidence="1">
    <location>
        <begin position="29"/>
        <end position="67"/>
    </location>
</feature>
<dbReference type="AlphaFoldDB" id="A0AAD7T3R5"/>
<dbReference type="Proteomes" id="UP001221898">
    <property type="component" value="Unassembled WGS sequence"/>
</dbReference>
<evidence type="ECO:0000256" key="1">
    <source>
        <dbReference type="SAM" id="MobiDB-lite"/>
    </source>
</evidence>